<reference evidence="18" key="1">
    <citation type="submission" date="2022-07" db="EMBL/GenBank/DDBJ databases">
        <title>Fungi with potential for degradation of polypropylene.</title>
        <authorList>
            <person name="Gostincar C."/>
        </authorList>
    </citation>
    <scope>NUCLEOTIDE SEQUENCE</scope>
    <source>
        <strain evidence="18">EXF-13287</strain>
    </source>
</reference>
<dbReference type="InterPro" id="IPR005103">
    <property type="entry name" value="AA9_LPMO"/>
</dbReference>
<evidence type="ECO:0000313" key="19">
    <source>
        <dbReference type="Proteomes" id="UP001174691"/>
    </source>
</evidence>
<evidence type="ECO:0000256" key="6">
    <source>
        <dbReference type="ARBA" id="ARBA00023001"/>
    </source>
</evidence>
<keyword evidence="6" id="KW-0136">Cellulose degradation</keyword>
<dbReference type="PANTHER" id="PTHR33353:SF36">
    <property type="entry name" value="ENDO-BETA-1,4-GLUCANASE D"/>
    <property type="match status" value="1"/>
</dbReference>
<protein>
    <recommendedName>
        <fullName evidence="15">lytic cellulose monooxygenase (C4-dehydrogenating)</fullName>
        <ecNumber evidence="15">1.14.99.56</ecNumber>
    </recommendedName>
</protein>
<dbReference type="Proteomes" id="UP001174691">
    <property type="component" value="Unassembled WGS sequence"/>
</dbReference>
<dbReference type="PANTHER" id="PTHR33353">
    <property type="entry name" value="PUTATIVE (AFU_ORTHOLOGUE AFUA_1G12560)-RELATED"/>
    <property type="match status" value="1"/>
</dbReference>
<dbReference type="AlphaFoldDB" id="A0AA38VFZ9"/>
<evidence type="ECO:0000256" key="9">
    <source>
        <dbReference type="ARBA" id="ARBA00023033"/>
    </source>
</evidence>
<proteinExistence type="inferred from homology"/>
<keyword evidence="10" id="KW-1015">Disulfide bond</keyword>
<dbReference type="Gene3D" id="2.70.50.70">
    <property type="match status" value="1"/>
</dbReference>
<comment type="similarity">
    <text evidence="13">Belongs to the polysaccharide monooxygenase AA9 family.</text>
</comment>
<evidence type="ECO:0000256" key="10">
    <source>
        <dbReference type="ARBA" id="ARBA00023157"/>
    </source>
</evidence>
<comment type="catalytic activity">
    <reaction evidence="14">
        <text>[(1-&gt;4)-beta-D-glucosyl]n+m + reduced acceptor + O2 = 4-dehydro-beta-D-glucosyl-[(1-&gt;4)-beta-D-glucosyl]n-1 + [(1-&gt;4)-beta-D-glucosyl]m + acceptor + H2O.</text>
        <dbReference type="EC" id="1.14.99.56"/>
    </reaction>
</comment>
<comment type="subcellular location">
    <subcellularLocation>
        <location evidence="2">Secreted</location>
    </subcellularLocation>
</comment>
<evidence type="ECO:0000256" key="1">
    <source>
        <dbReference type="ARBA" id="ARBA00001973"/>
    </source>
</evidence>
<keyword evidence="9 18" id="KW-0503">Monooxygenase</keyword>
<dbReference type="EC" id="1.14.99.56" evidence="15"/>
<evidence type="ECO:0000256" key="14">
    <source>
        <dbReference type="ARBA" id="ARBA00045077"/>
    </source>
</evidence>
<evidence type="ECO:0000256" key="13">
    <source>
        <dbReference type="ARBA" id="ARBA00044502"/>
    </source>
</evidence>
<dbReference type="InterPro" id="IPR049892">
    <property type="entry name" value="AA9"/>
</dbReference>
<gene>
    <name evidence="18" type="ORF">NKR19_g9809</name>
</gene>
<evidence type="ECO:0000256" key="5">
    <source>
        <dbReference type="ARBA" id="ARBA00022729"/>
    </source>
</evidence>
<evidence type="ECO:0000313" key="18">
    <source>
        <dbReference type="EMBL" id="KAJ9130655.1"/>
    </source>
</evidence>
<evidence type="ECO:0000256" key="7">
    <source>
        <dbReference type="ARBA" id="ARBA00023002"/>
    </source>
</evidence>
<dbReference type="Pfam" id="PF03443">
    <property type="entry name" value="AA9"/>
    <property type="match status" value="1"/>
</dbReference>
<feature type="chain" id="PRO_5041428395" description="lytic cellulose monooxygenase (C4-dehydrogenating)" evidence="16">
    <location>
        <begin position="26"/>
        <end position="313"/>
    </location>
</feature>
<dbReference type="GO" id="GO:0030245">
    <property type="term" value="P:cellulose catabolic process"/>
    <property type="evidence" value="ECO:0007669"/>
    <property type="project" value="UniProtKB-KW"/>
</dbReference>
<dbReference type="GO" id="GO:0005576">
    <property type="term" value="C:extracellular region"/>
    <property type="evidence" value="ECO:0007669"/>
    <property type="project" value="UniProtKB-SubCell"/>
</dbReference>
<evidence type="ECO:0000256" key="12">
    <source>
        <dbReference type="ARBA" id="ARBA00023326"/>
    </source>
</evidence>
<comment type="cofactor">
    <cofactor evidence="1">
        <name>Cu(2+)</name>
        <dbReference type="ChEBI" id="CHEBI:29036"/>
    </cofactor>
</comment>
<keyword evidence="12" id="KW-0624">Polysaccharide degradation</keyword>
<dbReference type="CDD" id="cd21175">
    <property type="entry name" value="LPMO_AA9"/>
    <property type="match status" value="1"/>
</dbReference>
<evidence type="ECO:0000259" key="17">
    <source>
        <dbReference type="Pfam" id="PF03443"/>
    </source>
</evidence>
<keyword evidence="19" id="KW-1185">Reference proteome</keyword>
<evidence type="ECO:0000256" key="4">
    <source>
        <dbReference type="ARBA" id="ARBA00022723"/>
    </source>
</evidence>
<comment type="caution">
    <text evidence="18">The sequence shown here is derived from an EMBL/GenBank/DDBJ whole genome shotgun (WGS) entry which is preliminary data.</text>
</comment>
<feature type="domain" description="Auxiliary Activity family 9 catalytic" evidence="17">
    <location>
        <begin position="26"/>
        <end position="253"/>
    </location>
</feature>
<dbReference type="GO" id="GO:0046872">
    <property type="term" value="F:metal ion binding"/>
    <property type="evidence" value="ECO:0007669"/>
    <property type="project" value="UniProtKB-KW"/>
</dbReference>
<evidence type="ECO:0000256" key="16">
    <source>
        <dbReference type="SAM" id="SignalP"/>
    </source>
</evidence>
<dbReference type="EMBL" id="JANBVN010000259">
    <property type="protein sequence ID" value="KAJ9130655.1"/>
    <property type="molecule type" value="Genomic_DNA"/>
</dbReference>
<evidence type="ECO:0000256" key="15">
    <source>
        <dbReference type="ARBA" id="ARBA00047174"/>
    </source>
</evidence>
<sequence length="313" mass="33216">MHSLRPHFITTLTALAITTINLASAHSHINYVIVNGLLYQGFNPHMPNNPDNIVGWLTTASDDGFVPPSNYSNPDIICHRDAKPAEAHVPIRAGEKMSIQWNGWPVSHHGPVLSYLAPCSGADGCASVDKTKLSFSKIDSSYPALVTESGGPPGSWATDVLIASNNSWLLEIPPTLEPGAYVLRHELVALHYANQPDGAQNYPQCVNLWVMPAVTATPTASGKLVLGQGMEATKLYKASDPGVDIDIYKNLTSYVIPGPTVVSGAAPVALGQQGKSQSMGNGTPVSVVASQTAPFVAKRTRAVRQRGTCVTCV</sequence>
<evidence type="ECO:0000256" key="8">
    <source>
        <dbReference type="ARBA" id="ARBA00023008"/>
    </source>
</evidence>
<evidence type="ECO:0000256" key="11">
    <source>
        <dbReference type="ARBA" id="ARBA00023277"/>
    </source>
</evidence>
<name>A0AA38VFZ9_9PEZI</name>
<evidence type="ECO:0000256" key="3">
    <source>
        <dbReference type="ARBA" id="ARBA00022525"/>
    </source>
</evidence>
<keyword evidence="4" id="KW-0479">Metal-binding</keyword>
<keyword evidence="7" id="KW-0560">Oxidoreductase</keyword>
<keyword evidence="5 16" id="KW-0732">Signal</keyword>
<feature type="signal peptide" evidence="16">
    <location>
        <begin position="1"/>
        <end position="25"/>
    </location>
</feature>
<keyword evidence="3" id="KW-0964">Secreted</keyword>
<accession>A0AA38VFZ9</accession>
<organism evidence="18 19">
    <name type="scientific">Coniochaeta hoffmannii</name>
    <dbReference type="NCBI Taxonomy" id="91930"/>
    <lineage>
        <taxon>Eukaryota</taxon>
        <taxon>Fungi</taxon>
        <taxon>Dikarya</taxon>
        <taxon>Ascomycota</taxon>
        <taxon>Pezizomycotina</taxon>
        <taxon>Sordariomycetes</taxon>
        <taxon>Sordariomycetidae</taxon>
        <taxon>Coniochaetales</taxon>
        <taxon>Coniochaetaceae</taxon>
        <taxon>Coniochaeta</taxon>
    </lineage>
</organism>
<keyword evidence="8" id="KW-0186">Copper</keyword>
<keyword evidence="11" id="KW-0119">Carbohydrate metabolism</keyword>
<evidence type="ECO:0000256" key="2">
    <source>
        <dbReference type="ARBA" id="ARBA00004613"/>
    </source>
</evidence>
<dbReference type="GO" id="GO:0004497">
    <property type="term" value="F:monooxygenase activity"/>
    <property type="evidence" value="ECO:0007669"/>
    <property type="project" value="UniProtKB-KW"/>
</dbReference>